<feature type="domain" description="Rab-GAP TBC" evidence="3">
    <location>
        <begin position="211"/>
        <end position="470"/>
    </location>
</feature>
<evidence type="ECO:0000256" key="1">
    <source>
        <dbReference type="ARBA" id="ARBA00022468"/>
    </source>
</evidence>
<feature type="region of interest" description="Disordered" evidence="2">
    <location>
        <begin position="561"/>
        <end position="624"/>
    </location>
</feature>
<organism evidence="4">
    <name type="scientific">Fonticula alba</name>
    <name type="common">Slime mold</name>
    <dbReference type="NCBI Taxonomy" id="691883"/>
    <lineage>
        <taxon>Eukaryota</taxon>
        <taxon>Rotosphaerida</taxon>
        <taxon>Fonticulaceae</taxon>
        <taxon>Fonticula</taxon>
    </lineage>
</organism>
<dbReference type="OrthoDB" id="10264062at2759"/>
<dbReference type="GeneID" id="20526748"/>
<dbReference type="PROSITE" id="PS50086">
    <property type="entry name" value="TBC_RABGAP"/>
    <property type="match status" value="1"/>
</dbReference>
<protein>
    <recommendedName>
        <fullName evidence="3">Rab-GAP TBC domain-containing protein</fullName>
    </recommendedName>
</protein>
<dbReference type="eggNOG" id="KOG2197">
    <property type="taxonomic scope" value="Eukaryota"/>
</dbReference>
<dbReference type="Pfam" id="PF00566">
    <property type="entry name" value="RabGAP-TBC"/>
    <property type="match status" value="1"/>
</dbReference>
<dbReference type="SMART" id="SM00164">
    <property type="entry name" value="TBC"/>
    <property type="match status" value="1"/>
</dbReference>
<sequence length="624" mass="69911">MYQGRPSLSQLLDQHQRRLHARNIPASPKALFKKFSDMAAHAKENLDYMDIHYTINSLSERANHRRRDFLAGLHSSHSGAPMPAGPQQPGYIIPPGDLDDQWIVMDETPEMASVAGPGTASVPSSLTAHHQVPFHPDDYPFGFQEAVPDVQPSLLGDLIRQMEGHTQGRPSRLHAQPHRSLKREAIERAIAGGPVTSLEKNHLLRTIYYWGCDEDARRLAWPFLLGLDQWSDTVEARRDTWAARLDEYIRIRERVVQFLRLTPEEQRDADPVASESWCQILKDIERTDRNQTYFRDLSQAGRLGRILLAYILHRPDVGYTQGMNDWLSPLLVISTSSTAGPLAGAVQPEVTPSVPLEYRNLEGPGEGLGTNGDDANIPEDVLLDAETFWLFHAIMEKIKDNFSPDGRSITAQLACLVNILGQVDEPLMEHLTRVDVDWVLFCYRWVLVCLKRELPWADFLRVWESSWTNYDGPNFFLLIAVAYLGTFREEILSQDLDASGVLKAFNDRAVRLTVGTPSPREVQAAERLVPQAQLLRQLIAHRLPELHRTLDRDVLATIGEKTPADPVHPLHTLTATRPDEGAASRGTALVDPPGSEAAEEESQSSPAVDPVVPRPPSPMMGFCD</sequence>
<evidence type="ECO:0000313" key="4">
    <source>
        <dbReference type="EMBL" id="KCV71073.1"/>
    </source>
</evidence>
<dbReference type="EMBL" id="KB932203">
    <property type="protein sequence ID" value="KCV71073.1"/>
    <property type="molecule type" value="Genomic_DNA"/>
</dbReference>
<gene>
    <name evidence="4" type="ORF">H696_02023</name>
</gene>
<accession>A0A058ZAX6</accession>
<dbReference type="Proteomes" id="UP000030693">
    <property type="component" value="Unassembled WGS sequence"/>
</dbReference>
<dbReference type="STRING" id="691883.A0A058ZAX6"/>
<dbReference type="PANTHER" id="PTHR22957">
    <property type="entry name" value="TBC1 DOMAIN FAMILY MEMBER GTPASE-ACTIVATING PROTEIN"/>
    <property type="match status" value="1"/>
</dbReference>
<dbReference type="PANTHER" id="PTHR22957:SF502">
    <property type="entry name" value="SMALL G PROTEIN SIGNALING MODULATOR 2-RELATED"/>
    <property type="match status" value="1"/>
</dbReference>
<reference evidence="4" key="1">
    <citation type="submission" date="2013-04" db="EMBL/GenBank/DDBJ databases">
        <title>The Genome Sequence of Fonticula alba ATCC 38817.</title>
        <authorList>
            <consortium name="The Broad Institute Genomics Platform"/>
            <person name="Russ C."/>
            <person name="Cuomo C."/>
            <person name="Burger G."/>
            <person name="Gray M.W."/>
            <person name="Holland P.W.H."/>
            <person name="King N."/>
            <person name="Lang F.B.F."/>
            <person name="Roger A.J."/>
            <person name="Ruiz-Trillo I."/>
            <person name="Brown M."/>
            <person name="Walker B."/>
            <person name="Young S."/>
            <person name="Zeng Q."/>
            <person name="Gargeya S."/>
            <person name="Fitzgerald M."/>
            <person name="Haas B."/>
            <person name="Abouelleil A."/>
            <person name="Allen A.W."/>
            <person name="Alvarado L."/>
            <person name="Arachchi H.M."/>
            <person name="Berlin A.M."/>
            <person name="Chapman S.B."/>
            <person name="Gainer-Dewar J."/>
            <person name="Goldberg J."/>
            <person name="Griggs A."/>
            <person name="Gujja S."/>
            <person name="Hansen M."/>
            <person name="Howarth C."/>
            <person name="Imamovic A."/>
            <person name="Ireland A."/>
            <person name="Larimer J."/>
            <person name="McCowan C."/>
            <person name="Murphy C."/>
            <person name="Pearson M."/>
            <person name="Poon T.W."/>
            <person name="Priest M."/>
            <person name="Roberts A."/>
            <person name="Saif S."/>
            <person name="Shea T."/>
            <person name="Sisk P."/>
            <person name="Sykes S."/>
            <person name="Wortman J."/>
            <person name="Nusbaum C."/>
            <person name="Birren B."/>
        </authorList>
    </citation>
    <scope>NUCLEOTIDE SEQUENCE [LARGE SCALE GENOMIC DNA]</scope>
    <source>
        <strain evidence="4">ATCC 38817</strain>
    </source>
</reference>
<name>A0A058ZAX6_FONAL</name>
<evidence type="ECO:0000313" key="5">
    <source>
        <dbReference type="Proteomes" id="UP000030693"/>
    </source>
</evidence>
<evidence type="ECO:0000259" key="3">
    <source>
        <dbReference type="PROSITE" id="PS50086"/>
    </source>
</evidence>
<dbReference type="InterPro" id="IPR000195">
    <property type="entry name" value="Rab-GAP-TBC_dom"/>
</dbReference>
<proteinExistence type="predicted"/>
<dbReference type="AlphaFoldDB" id="A0A058ZAX6"/>
<keyword evidence="1" id="KW-0343">GTPase activation</keyword>
<dbReference type="GO" id="GO:0005096">
    <property type="term" value="F:GTPase activator activity"/>
    <property type="evidence" value="ECO:0007669"/>
    <property type="project" value="UniProtKB-KW"/>
</dbReference>
<dbReference type="SUPFAM" id="SSF47923">
    <property type="entry name" value="Ypt/Rab-GAP domain of gyp1p"/>
    <property type="match status" value="2"/>
</dbReference>
<keyword evidence="5" id="KW-1185">Reference proteome</keyword>
<dbReference type="Gene3D" id="1.10.8.270">
    <property type="entry name" value="putative rabgap domain of human tbc1 domain family member 14 like domains"/>
    <property type="match status" value="1"/>
</dbReference>
<dbReference type="InterPro" id="IPR035969">
    <property type="entry name" value="Rab-GAP_TBC_sf"/>
</dbReference>
<dbReference type="RefSeq" id="XP_009494196.1">
    <property type="nucleotide sequence ID" value="XM_009495921.1"/>
</dbReference>
<dbReference type="Gene3D" id="1.10.472.80">
    <property type="entry name" value="Ypt/Rab-GAP domain of gyp1p, domain 3"/>
    <property type="match status" value="1"/>
</dbReference>
<evidence type="ECO:0000256" key="2">
    <source>
        <dbReference type="SAM" id="MobiDB-lite"/>
    </source>
</evidence>